<accession>A0A815XKN3</accession>
<comment type="caution">
    <text evidence="2">The sequence shown here is derived from an EMBL/GenBank/DDBJ whole genome shotgun (WGS) entry which is preliminary data.</text>
</comment>
<evidence type="ECO:0000313" key="2">
    <source>
        <dbReference type="EMBL" id="CAF1558782.1"/>
    </source>
</evidence>
<feature type="region of interest" description="Disordered" evidence="1">
    <location>
        <begin position="1"/>
        <end position="34"/>
    </location>
</feature>
<sequence length="60" mass="6850">VRAEFQYNSQEEQLLPPTAPPRMDVQGQDNSSRPHQVITEIVETTLQRIKVMALLTISPF</sequence>
<dbReference type="AlphaFoldDB" id="A0A815XKN3"/>
<proteinExistence type="predicted"/>
<feature type="compositionally biased region" description="Polar residues" evidence="1">
    <location>
        <begin position="1"/>
        <end position="12"/>
    </location>
</feature>
<protein>
    <submittedName>
        <fullName evidence="2">Uncharacterized protein</fullName>
    </submittedName>
</protein>
<evidence type="ECO:0000256" key="1">
    <source>
        <dbReference type="SAM" id="MobiDB-lite"/>
    </source>
</evidence>
<name>A0A815XKN3_9BILA</name>
<dbReference type="Proteomes" id="UP000663845">
    <property type="component" value="Unassembled WGS sequence"/>
</dbReference>
<gene>
    <name evidence="2" type="ORF">JYZ213_LOCUS46755</name>
</gene>
<reference evidence="2" key="1">
    <citation type="submission" date="2021-02" db="EMBL/GenBank/DDBJ databases">
        <authorList>
            <person name="Nowell W R."/>
        </authorList>
    </citation>
    <scope>NUCLEOTIDE SEQUENCE</scope>
</reference>
<evidence type="ECO:0000313" key="3">
    <source>
        <dbReference type="Proteomes" id="UP000663845"/>
    </source>
</evidence>
<feature type="non-terminal residue" evidence="2">
    <location>
        <position position="1"/>
    </location>
</feature>
<organism evidence="2 3">
    <name type="scientific">Adineta steineri</name>
    <dbReference type="NCBI Taxonomy" id="433720"/>
    <lineage>
        <taxon>Eukaryota</taxon>
        <taxon>Metazoa</taxon>
        <taxon>Spiralia</taxon>
        <taxon>Gnathifera</taxon>
        <taxon>Rotifera</taxon>
        <taxon>Eurotatoria</taxon>
        <taxon>Bdelloidea</taxon>
        <taxon>Adinetida</taxon>
        <taxon>Adinetidae</taxon>
        <taxon>Adineta</taxon>
    </lineage>
</organism>
<dbReference type="EMBL" id="CAJNOG010006287">
    <property type="protein sequence ID" value="CAF1558782.1"/>
    <property type="molecule type" value="Genomic_DNA"/>
</dbReference>